<proteinExistence type="inferred from homology"/>
<evidence type="ECO:0000256" key="2">
    <source>
        <dbReference type="ARBA" id="ARBA00006971"/>
    </source>
</evidence>
<dbReference type="KEGG" id="fil:BN1229_v1_4023"/>
<evidence type="ECO:0000256" key="4">
    <source>
        <dbReference type="ARBA" id="ARBA00022989"/>
    </source>
</evidence>
<evidence type="ECO:0000256" key="5">
    <source>
        <dbReference type="ARBA" id="ARBA00023136"/>
    </source>
</evidence>
<evidence type="ECO:0000313" key="9">
    <source>
        <dbReference type="EMBL" id="CPR22577.1"/>
    </source>
</evidence>
<dbReference type="NCBIfam" id="TIGR01933">
    <property type="entry name" value="hflK"/>
    <property type="match status" value="1"/>
</dbReference>
<sequence>MPWNNQNGGGGGWKSGGGPWGQGPGGGGQHGPGGGGQQPDLEEMLKRGQDRMKQVMHSGGVPGPLLLLIAAIAAAFVGFFAFTFTVRPDELGVVLRFGQFNRQEGPGLHFRLPYPLEEVMLPKVTRENSIEIGMRSVSSMRGVAKRDVTEESLMLTGDENIVDVDFVVFWRIKAEDKDPNTGQTGAEQYLFNLQFPDETVKEVAEAAMREVVGKSDIQPILTGARQKTEDDVRVLMQKTLDSYGSGIRVTRVQLQKVDPPLKVIDAFRDVQAAKADNERIQNEAFGYANKVVPEARGQAERILQAAEGYKQQAVQEATGQAARFEKVYEEYRKAPDVTRRRLFLETMERVYQGTDKIIMDSKGNTSGVVPYLPLEPLRQRAGTAAKGSE</sequence>
<dbReference type="OrthoDB" id="9779595at2"/>
<dbReference type="PANTHER" id="PTHR43327:SF2">
    <property type="entry name" value="MODULATOR OF FTSH PROTEASE HFLK"/>
    <property type="match status" value="1"/>
</dbReference>
<dbReference type="Pfam" id="PF01145">
    <property type="entry name" value="Band_7"/>
    <property type="match status" value="1"/>
</dbReference>
<evidence type="ECO:0000256" key="3">
    <source>
        <dbReference type="ARBA" id="ARBA00022692"/>
    </source>
</evidence>
<dbReference type="GO" id="GO:0016020">
    <property type="term" value="C:membrane"/>
    <property type="evidence" value="ECO:0007669"/>
    <property type="project" value="UniProtKB-SubCell"/>
</dbReference>
<dbReference type="RefSeq" id="WP_046479608.1">
    <property type="nucleotide sequence ID" value="NZ_LN829118.1"/>
</dbReference>
<dbReference type="InterPro" id="IPR020980">
    <property type="entry name" value="Membrane_HflK_N"/>
</dbReference>
<comment type="function">
    <text evidence="6">HflC and HflK could encode or regulate a protease.</text>
</comment>
<evidence type="ECO:0000256" key="1">
    <source>
        <dbReference type="ARBA" id="ARBA00004167"/>
    </source>
</evidence>
<dbReference type="SMART" id="SM00244">
    <property type="entry name" value="PHB"/>
    <property type="match status" value="1"/>
</dbReference>
<dbReference type="PANTHER" id="PTHR43327">
    <property type="entry name" value="STOMATIN-LIKE PROTEIN 2, MITOCHONDRIAL"/>
    <property type="match status" value="1"/>
</dbReference>
<dbReference type="AlphaFoldDB" id="A0A0D6JLM1"/>
<keyword evidence="5 6" id="KW-0472">Membrane</keyword>
<keyword evidence="3 6" id="KW-0812">Transmembrane</keyword>
<dbReference type="EMBL" id="LN829119">
    <property type="protein sequence ID" value="CPR22577.1"/>
    <property type="molecule type" value="Genomic_DNA"/>
</dbReference>
<dbReference type="Proteomes" id="UP000033187">
    <property type="component" value="Chromosome 1"/>
</dbReference>
<dbReference type="InterPro" id="IPR050710">
    <property type="entry name" value="Band7/mec-2_domain"/>
</dbReference>
<comment type="similarity">
    <text evidence="2 6">Belongs to the band 7/mec-2 family. HflK subfamily.</text>
</comment>
<accession>A0A0D6JLM1</accession>
<gene>
    <name evidence="9" type="ORF">YBN1229_v1_4010</name>
</gene>
<dbReference type="InterPro" id="IPR010201">
    <property type="entry name" value="HflK"/>
</dbReference>
<dbReference type="InterPro" id="IPR036013">
    <property type="entry name" value="Band_7/SPFH_dom_sf"/>
</dbReference>
<feature type="region of interest" description="Disordered" evidence="7">
    <location>
        <begin position="1"/>
        <end position="41"/>
    </location>
</feature>
<organism evidence="9 10">
    <name type="scientific">Candidatus Filomicrobium marinum</name>
    <dbReference type="NCBI Taxonomy" id="1608628"/>
    <lineage>
        <taxon>Bacteria</taxon>
        <taxon>Pseudomonadati</taxon>
        <taxon>Pseudomonadota</taxon>
        <taxon>Alphaproteobacteria</taxon>
        <taxon>Hyphomicrobiales</taxon>
        <taxon>Hyphomicrobiaceae</taxon>
        <taxon>Filomicrobium</taxon>
    </lineage>
</organism>
<protein>
    <recommendedName>
        <fullName evidence="6">Protein HflK</fullName>
    </recommendedName>
</protein>
<dbReference type="InterPro" id="IPR001107">
    <property type="entry name" value="Band_7"/>
</dbReference>
<feature type="domain" description="Band 7" evidence="8">
    <location>
        <begin position="81"/>
        <end position="271"/>
    </location>
</feature>
<dbReference type="KEGG" id="fiy:BN1229_v1_4010"/>
<dbReference type="CDD" id="cd03404">
    <property type="entry name" value="SPFH_HflK"/>
    <property type="match status" value="1"/>
</dbReference>
<comment type="subunit">
    <text evidence="6">HflC and HflK may interact to form a multimeric complex.</text>
</comment>
<keyword evidence="4 6" id="KW-1133">Transmembrane helix</keyword>
<feature type="transmembrane region" description="Helical" evidence="6">
    <location>
        <begin position="65"/>
        <end position="86"/>
    </location>
</feature>
<dbReference type="Pfam" id="PF12221">
    <property type="entry name" value="HflK_N"/>
    <property type="match status" value="1"/>
</dbReference>
<evidence type="ECO:0000313" key="10">
    <source>
        <dbReference type="Proteomes" id="UP000033187"/>
    </source>
</evidence>
<dbReference type="Gene3D" id="3.30.479.30">
    <property type="entry name" value="Band 7 domain"/>
    <property type="match status" value="1"/>
</dbReference>
<feature type="compositionally biased region" description="Gly residues" evidence="7">
    <location>
        <begin position="7"/>
        <end position="37"/>
    </location>
</feature>
<evidence type="ECO:0000256" key="7">
    <source>
        <dbReference type="SAM" id="MobiDB-lite"/>
    </source>
</evidence>
<evidence type="ECO:0000259" key="8">
    <source>
        <dbReference type="SMART" id="SM00244"/>
    </source>
</evidence>
<keyword evidence="10" id="KW-1185">Reference proteome</keyword>
<evidence type="ECO:0000256" key="6">
    <source>
        <dbReference type="RuleBase" id="RU364113"/>
    </source>
</evidence>
<comment type="subcellular location">
    <subcellularLocation>
        <location evidence="1">Membrane</location>
        <topology evidence="1">Single-pass membrane protein</topology>
    </subcellularLocation>
</comment>
<reference evidence="10" key="1">
    <citation type="submission" date="2015-02" db="EMBL/GenBank/DDBJ databases">
        <authorList>
            <person name="Chooi Y.-H."/>
        </authorList>
    </citation>
    <scope>NUCLEOTIDE SEQUENCE [LARGE SCALE GENOMIC DNA]</scope>
    <source>
        <strain evidence="10">strain Y</strain>
    </source>
</reference>
<dbReference type="SUPFAM" id="SSF117892">
    <property type="entry name" value="Band 7/SPFH domain"/>
    <property type="match status" value="1"/>
</dbReference>
<name>A0A0D6JLM1_9HYPH</name>